<evidence type="ECO:0000313" key="2">
    <source>
        <dbReference type="Proteomes" id="UP000177515"/>
    </source>
</evidence>
<organism evidence="1 2">
    <name type="scientific">Cupriavidus malaysiensis</name>
    <dbReference type="NCBI Taxonomy" id="367825"/>
    <lineage>
        <taxon>Bacteria</taxon>
        <taxon>Pseudomonadati</taxon>
        <taxon>Pseudomonadota</taxon>
        <taxon>Betaproteobacteria</taxon>
        <taxon>Burkholderiales</taxon>
        <taxon>Burkholderiaceae</taxon>
        <taxon>Cupriavidus</taxon>
    </lineage>
</organism>
<evidence type="ECO:0008006" key="3">
    <source>
        <dbReference type="Google" id="ProtNLM"/>
    </source>
</evidence>
<proteinExistence type="predicted"/>
<sequence length="134" mass="14759">MAKTVEELVFDALRSLVADRCYPDQAKAKAARPYIVYQAVGGLGTDTLEGRSDLQNARMQIAVWADTRLSAARLMLAVASTLSTGIKSANFAADTQDWTLDLQQSVQIGQPVSVYEEDTGLYGSRLDFSIWYYP</sequence>
<dbReference type="Pfam" id="PF11367">
    <property type="entry name" value="Tail_completion_gp17"/>
    <property type="match status" value="1"/>
</dbReference>
<reference evidence="1 2" key="1">
    <citation type="submission" date="2016-10" db="EMBL/GenBank/DDBJ databases">
        <title>Complete genome sequences of three Cupriavidus strains isolated from various Malaysian environments.</title>
        <authorList>
            <person name="Abdullah A.A.-A."/>
            <person name="Shafie N.A.H."/>
            <person name="Lau N.S."/>
        </authorList>
    </citation>
    <scope>NUCLEOTIDE SEQUENCE [LARGE SCALE GENOMIC DNA]</scope>
    <source>
        <strain evidence="1 2">USMAA1020</strain>
    </source>
</reference>
<evidence type="ECO:0000313" key="1">
    <source>
        <dbReference type="EMBL" id="AOZ06769.1"/>
    </source>
</evidence>
<protein>
    <recommendedName>
        <fullName evidence="3">DUF3168 domain-containing protein</fullName>
    </recommendedName>
</protein>
<dbReference type="Proteomes" id="UP000177515">
    <property type="component" value="Chromosome 1"/>
</dbReference>
<gene>
    <name evidence="1" type="ORF">BKK80_13785</name>
</gene>
<keyword evidence="2" id="KW-1185">Reference proteome</keyword>
<dbReference type="EMBL" id="CP017754">
    <property type="protein sequence ID" value="AOZ06769.1"/>
    <property type="molecule type" value="Genomic_DNA"/>
</dbReference>
<dbReference type="InterPro" id="IPR021508">
    <property type="entry name" value="Gp17-like"/>
</dbReference>
<accession>A0ABM6F5J4</accession>
<name>A0ABM6F5J4_9BURK</name>
<dbReference type="RefSeq" id="WP_071069932.1">
    <property type="nucleotide sequence ID" value="NZ_CP017754.1"/>
</dbReference>